<dbReference type="PANTHER" id="PTHR34203">
    <property type="entry name" value="METHYLTRANSFERASE, FKBM FAMILY PROTEIN"/>
    <property type="match status" value="1"/>
</dbReference>
<evidence type="ECO:0000259" key="1">
    <source>
        <dbReference type="Pfam" id="PF05050"/>
    </source>
</evidence>
<protein>
    <submittedName>
        <fullName evidence="2">FkbM family methyltransferase</fullName>
    </submittedName>
</protein>
<reference evidence="2 3" key="1">
    <citation type="submission" date="2020-08" db="EMBL/GenBank/DDBJ databases">
        <title>Genomic Encyclopedia of Type Strains, Phase III (KMG-III): the genomes of soil and plant-associated and newly described type strains.</title>
        <authorList>
            <person name="Whitman W."/>
        </authorList>
    </citation>
    <scope>NUCLEOTIDE SEQUENCE [LARGE SCALE GENOMIC DNA]</scope>
    <source>
        <strain evidence="2 3">CECT 3265</strain>
    </source>
</reference>
<accession>A0A7W7L821</accession>
<dbReference type="Pfam" id="PF05050">
    <property type="entry name" value="Methyltransf_21"/>
    <property type="match status" value="1"/>
</dbReference>
<dbReference type="Proteomes" id="UP000556436">
    <property type="component" value="Unassembled WGS sequence"/>
</dbReference>
<dbReference type="SUPFAM" id="SSF53335">
    <property type="entry name" value="S-adenosyl-L-methionine-dependent methyltransferases"/>
    <property type="match status" value="1"/>
</dbReference>
<dbReference type="Gene3D" id="3.40.50.150">
    <property type="entry name" value="Vaccinia Virus protein VP39"/>
    <property type="match status" value="1"/>
</dbReference>
<proteinExistence type="predicted"/>
<sequence length="264" mass="28026">MSDQPGQSAHPAVECDLPDGRSVMGIHPLETVTLWGEIAGDSPYARASAGLGPDDVILDIGAHIGLASMRFAEQAPGARILSFEPAPVTYACLADNVTRHVPTGTAFPQAVGGEAGTAELTFHPFNSSTSTLHADPEDDLRNFKAFVDNTEVPGDARELMLSAFGEKQTVTVDVTTVTAVVKEHGIERIGLLKIDVERGELEVLRGIDTGLWPRIQRVLLEVHDIDGRLGRIVAELAGLGFEVTVSQAPVFVGGSVFSLLATRP</sequence>
<dbReference type="GO" id="GO:0032259">
    <property type="term" value="P:methylation"/>
    <property type="evidence" value="ECO:0007669"/>
    <property type="project" value="UniProtKB-KW"/>
</dbReference>
<evidence type="ECO:0000313" key="2">
    <source>
        <dbReference type="EMBL" id="MBB4885355.1"/>
    </source>
</evidence>
<evidence type="ECO:0000313" key="3">
    <source>
        <dbReference type="Proteomes" id="UP000556436"/>
    </source>
</evidence>
<dbReference type="GO" id="GO:0008168">
    <property type="term" value="F:methyltransferase activity"/>
    <property type="evidence" value="ECO:0007669"/>
    <property type="project" value="UniProtKB-KW"/>
</dbReference>
<name>A0A7W7L821_STRNE</name>
<dbReference type="RefSeq" id="WP_184731792.1">
    <property type="nucleotide sequence ID" value="NZ_BMRW01000011.1"/>
</dbReference>
<dbReference type="NCBIfam" id="TIGR01444">
    <property type="entry name" value="fkbM_fam"/>
    <property type="match status" value="1"/>
</dbReference>
<keyword evidence="2" id="KW-0808">Transferase</keyword>
<dbReference type="AlphaFoldDB" id="A0A7W7L821"/>
<dbReference type="PANTHER" id="PTHR34203:SF13">
    <property type="entry name" value="EXPRESSED PROTEIN"/>
    <property type="match status" value="1"/>
</dbReference>
<gene>
    <name evidence="2" type="ORF">FHS38_001383</name>
</gene>
<keyword evidence="3" id="KW-1185">Reference proteome</keyword>
<dbReference type="InterPro" id="IPR029063">
    <property type="entry name" value="SAM-dependent_MTases_sf"/>
</dbReference>
<dbReference type="InterPro" id="IPR052514">
    <property type="entry name" value="SAM-dependent_MTase"/>
</dbReference>
<comment type="caution">
    <text evidence="2">The sequence shown here is derived from an EMBL/GenBank/DDBJ whole genome shotgun (WGS) entry which is preliminary data.</text>
</comment>
<dbReference type="InterPro" id="IPR006342">
    <property type="entry name" value="FkbM_mtfrase"/>
</dbReference>
<dbReference type="EMBL" id="JACHJG010000002">
    <property type="protein sequence ID" value="MBB4885355.1"/>
    <property type="molecule type" value="Genomic_DNA"/>
</dbReference>
<keyword evidence="2" id="KW-0489">Methyltransferase</keyword>
<organism evidence="2 3">
    <name type="scientific">Streptomyces netropsis</name>
    <name type="common">Streptoverticillium netropsis</name>
    <dbReference type="NCBI Taxonomy" id="55404"/>
    <lineage>
        <taxon>Bacteria</taxon>
        <taxon>Bacillati</taxon>
        <taxon>Actinomycetota</taxon>
        <taxon>Actinomycetes</taxon>
        <taxon>Kitasatosporales</taxon>
        <taxon>Streptomycetaceae</taxon>
        <taxon>Streptomyces</taxon>
    </lineage>
</organism>
<feature type="domain" description="Methyltransferase FkbM" evidence="1">
    <location>
        <begin position="59"/>
        <end position="242"/>
    </location>
</feature>